<accession>A0A1D8UTF2</accession>
<organism evidence="1 2">
    <name type="scientific">Kozakia baliensis</name>
    <dbReference type="NCBI Taxonomy" id="153496"/>
    <lineage>
        <taxon>Bacteria</taxon>
        <taxon>Pseudomonadati</taxon>
        <taxon>Pseudomonadota</taxon>
        <taxon>Alphaproteobacteria</taxon>
        <taxon>Acetobacterales</taxon>
        <taxon>Acetobacteraceae</taxon>
        <taxon>Kozakia</taxon>
    </lineage>
</organism>
<evidence type="ECO:0000313" key="1">
    <source>
        <dbReference type="EMBL" id="AOX16909.1"/>
    </source>
</evidence>
<dbReference type="KEGG" id="kba:A0U89_06920"/>
<keyword evidence="2" id="KW-1185">Reference proteome</keyword>
<dbReference type="AlphaFoldDB" id="A0A1D8UTF2"/>
<reference evidence="1 2" key="1">
    <citation type="journal article" date="2016" name="Microb. Cell Fact.">
        <title>Dissection of exopolysaccharide biosynthesis in Kozakia baliensis.</title>
        <authorList>
            <person name="Brandt J.U."/>
            <person name="Jakob F."/>
            <person name="Behr J."/>
            <person name="Geissler A.J."/>
            <person name="Vogel R.F."/>
        </authorList>
    </citation>
    <scope>NUCLEOTIDE SEQUENCE [LARGE SCALE GENOMIC DNA]</scope>
    <source>
        <strain evidence="1 2">DSM 14400</strain>
    </source>
</reference>
<dbReference type="RefSeq" id="WP_070402610.1">
    <property type="nucleotide sequence ID" value="NZ_BJVW01000003.1"/>
</dbReference>
<name>A0A1D8UTF2_9PROT</name>
<evidence type="ECO:0000313" key="2">
    <source>
        <dbReference type="Proteomes" id="UP000179145"/>
    </source>
</evidence>
<gene>
    <name evidence="1" type="ORF">A0U89_06920</name>
</gene>
<proteinExistence type="predicted"/>
<dbReference type="STRING" id="153496.A0U89_06920"/>
<protein>
    <submittedName>
        <fullName evidence="1">Uncharacterized protein</fullName>
    </submittedName>
</protein>
<sequence>MKRRLHIAFLTWLETREFLRRWPWIDYILGLIEVLWAMQAFLDWRQIVTTSKFFSLWYLVHPVAVVALAAGAGQLISAHLHWKKARRIFAYTGLLVYLSLAWNIETRTGHISWGGWAFLEGLVCLAILEP</sequence>
<dbReference type="EMBL" id="CP014674">
    <property type="protein sequence ID" value="AOX16909.1"/>
    <property type="molecule type" value="Genomic_DNA"/>
</dbReference>
<dbReference type="Proteomes" id="UP000179145">
    <property type="component" value="Chromosome"/>
</dbReference>